<dbReference type="AlphaFoldDB" id="A0A8J8MI38"/>
<sequence length="105" mass="11948">MIHNKRNANVIYAFKKDSLILRDLLATDRTFLANERTLLAYIRTALSLIVAGSSFIKFSNDLLIEIIGYVFVPLGVVIGFIGLYRFIKTSKDLKKIKKAANYKIH</sequence>
<dbReference type="InterPro" id="IPR003807">
    <property type="entry name" value="DUF202"/>
</dbReference>
<evidence type="ECO:0000256" key="1">
    <source>
        <dbReference type="ARBA" id="ARBA00004127"/>
    </source>
</evidence>
<dbReference type="KEGG" id="vpy:HZI73_05095"/>
<name>A0A8J8MI38_9FIRM</name>
<keyword evidence="3 5" id="KW-1133">Transmembrane helix</keyword>
<evidence type="ECO:0000313" key="7">
    <source>
        <dbReference type="EMBL" id="QUI21708.1"/>
    </source>
</evidence>
<proteinExistence type="predicted"/>
<dbReference type="Pfam" id="PF02656">
    <property type="entry name" value="DUF202"/>
    <property type="match status" value="1"/>
</dbReference>
<evidence type="ECO:0000256" key="2">
    <source>
        <dbReference type="ARBA" id="ARBA00022692"/>
    </source>
</evidence>
<feature type="domain" description="DUF202" evidence="6">
    <location>
        <begin position="29"/>
        <end position="91"/>
    </location>
</feature>
<evidence type="ECO:0000256" key="5">
    <source>
        <dbReference type="SAM" id="Phobius"/>
    </source>
</evidence>
<evidence type="ECO:0000313" key="8">
    <source>
        <dbReference type="Proteomes" id="UP000683246"/>
    </source>
</evidence>
<accession>A0A8J8MI38</accession>
<keyword evidence="8" id="KW-1185">Reference proteome</keyword>
<feature type="transmembrane region" description="Helical" evidence="5">
    <location>
        <begin position="62"/>
        <end position="87"/>
    </location>
</feature>
<dbReference type="Proteomes" id="UP000683246">
    <property type="component" value="Chromosome"/>
</dbReference>
<reference evidence="7" key="1">
    <citation type="submission" date="2020-07" db="EMBL/GenBank/DDBJ databases">
        <title>Vallitalea pronyensis genome.</title>
        <authorList>
            <person name="Postec A."/>
        </authorList>
    </citation>
    <scope>NUCLEOTIDE SEQUENCE</scope>
    <source>
        <strain evidence="7">FatNI3</strain>
    </source>
</reference>
<keyword evidence="4 5" id="KW-0472">Membrane</keyword>
<evidence type="ECO:0000259" key="6">
    <source>
        <dbReference type="Pfam" id="PF02656"/>
    </source>
</evidence>
<comment type="subcellular location">
    <subcellularLocation>
        <location evidence="1">Endomembrane system</location>
        <topology evidence="1">Multi-pass membrane protein</topology>
    </subcellularLocation>
</comment>
<gene>
    <name evidence="7" type="ORF">HZI73_05095</name>
</gene>
<feature type="transmembrane region" description="Helical" evidence="5">
    <location>
        <begin position="38"/>
        <end position="56"/>
    </location>
</feature>
<protein>
    <submittedName>
        <fullName evidence="7">DUF202 domain-containing protein</fullName>
    </submittedName>
</protein>
<keyword evidence="2 5" id="KW-0812">Transmembrane</keyword>
<evidence type="ECO:0000256" key="4">
    <source>
        <dbReference type="ARBA" id="ARBA00023136"/>
    </source>
</evidence>
<organism evidence="7 8">
    <name type="scientific">Vallitalea pronyensis</name>
    <dbReference type="NCBI Taxonomy" id="1348613"/>
    <lineage>
        <taxon>Bacteria</taxon>
        <taxon>Bacillati</taxon>
        <taxon>Bacillota</taxon>
        <taxon>Clostridia</taxon>
        <taxon>Lachnospirales</taxon>
        <taxon>Vallitaleaceae</taxon>
        <taxon>Vallitalea</taxon>
    </lineage>
</organism>
<dbReference type="RefSeq" id="WP_212697179.1">
    <property type="nucleotide sequence ID" value="NZ_CP058649.1"/>
</dbReference>
<dbReference type="GO" id="GO:0012505">
    <property type="term" value="C:endomembrane system"/>
    <property type="evidence" value="ECO:0007669"/>
    <property type="project" value="UniProtKB-SubCell"/>
</dbReference>
<dbReference type="EMBL" id="CP058649">
    <property type="protein sequence ID" value="QUI21708.1"/>
    <property type="molecule type" value="Genomic_DNA"/>
</dbReference>
<evidence type="ECO:0000256" key="3">
    <source>
        <dbReference type="ARBA" id="ARBA00022989"/>
    </source>
</evidence>